<organism evidence="1 2">
    <name type="scientific">Armillaria borealis</name>
    <dbReference type="NCBI Taxonomy" id="47425"/>
    <lineage>
        <taxon>Eukaryota</taxon>
        <taxon>Fungi</taxon>
        <taxon>Dikarya</taxon>
        <taxon>Basidiomycota</taxon>
        <taxon>Agaricomycotina</taxon>
        <taxon>Agaricomycetes</taxon>
        <taxon>Agaricomycetidae</taxon>
        <taxon>Agaricales</taxon>
        <taxon>Marasmiineae</taxon>
        <taxon>Physalacriaceae</taxon>
        <taxon>Armillaria</taxon>
    </lineage>
</organism>
<protein>
    <submittedName>
        <fullName evidence="1">Uncharacterized protein</fullName>
    </submittedName>
</protein>
<accession>A0AA39MHB1</accession>
<sequence length="383" mass="42691">MLNSDKVVADEAQKYASVQSWVGDELGNSGRNCGSTNVPGLPFPPFGKSKPPFDAPSFVTQKMSHSDRRALSGFLLESARTKLEPLPAIECCGTERHYYMNTESPEGNYVDMRPQGSDWSWCWELANAINMILISRPVSHIWVVLLCGRRPISIRLDESMDMRNVISATKYCEDSRTPLRKCLCKLIGRYSSLTLGRMAVGTLRISRTPSLVLVKRPPLRAAEDSECQSSQLWDSFSFNVLHPQADPGASIMSTSDGDNLVPWDIVIVRSLSVMASISLKVLSRSRDQIHGNDLDLTDAVRLPRSLENRYVVITANLEKHYLTIVAGWLLVFASRTDDGRRHANPAYCTFLMLQVHFHETTKSSSYVQPVVSVIISRGLEGLA</sequence>
<reference evidence="1" key="1">
    <citation type="submission" date="2023-06" db="EMBL/GenBank/DDBJ databases">
        <authorList>
            <consortium name="Lawrence Berkeley National Laboratory"/>
            <person name="Ahrendt S."/>
            <person name="Sahu N."/>
            <person name="Indic B."/>
            <person name="Wong-Bajracharya J."/>
            <person name="Merenyi Z."/>
            <person name="Ke H.-M."/>
            <person name="Monk M."/>
            <person name="Kocsube S."/>
            <person name="Drula E."/>
            <person name="Lipzen A."/>
            <person name="Balint B."/>
            <person name="Henrissat B."/>
            <person name="Andreopoulos B."/>
            <person name="Martin F.M."/>
            <person name="Harder C.B."/>
            <person name="Rigling D."/>
            <person name="Ford K.L."/>
            <person name="Foster G.D."/>
            <person name="Pangilinan J."/>
            <person name="Papanicolaou A."/>
            <person name="Barry K."/>
            <person name="LaButti K."/>
            <person name="Viragh M."/>
            <person name="Koriabine M."/>
            <person name="Yan M."/>
            <person name="Riley R."/>
            <person name="Champramary S."/>
            <person name="Plett K.L."/>
            <person name="Tsai I.J."/>
            <person name="Slot J."/>
            <person name="Sipos G."/>
            <person name="Plett J."/>
            <person name="Nagy L.G."/>
            <person name="Grigoriev I.V."/>
        </authorList>
    </citation>
    <scope>NUCLEOTIDE SEQUENCE</scope>
    <source>
        <strain evidence="1">FPL87.14</strain>
    </source>
</reference>
<proteinExistence type="predicted"/>
<name>A0AA39MHB1_9AGAR</name>
<dbReference type="AlphaFoldDB" id="A0AA39MHB1"/>
<keyword evidence="2" id="KW-1185">Reference proteome</keyword>
<dbReference type="EMBL" id="JAUEPT010000072">
    <property type="protein sequence ID" value="KAK0434297.1"/>
    <property type="molecule type" value="Genomic_DNA"/>
</dbReference>
<evidence type="ECO:0000313" key="1">
    <source>
        <dbReference type="EMBL" id="KAK0434297.1"/>
    </source>
</evidence>
<evidence type="ECO:0000313" key="2">
    <source>
        <dbReference type="Proteomes" id="UP001175226"/>
    </source>
</evidence>
<dbReference type="Proteomes" id="UP001175226">
    <property type="component" value="Unassembled WGS sequence"/>
</dbReference>
<gene>
    <name evidence="1" type="ORF">EV421DRAFT_1740949</name>
</gene>
<comment type="caution">
    <text evidence="1">The sequence shown here is derived from an EMBL/GenBank/DDBJ whole genome shotgun (WGS) entry which is preliminary data.</text>
</comment>